<evidence type="ECO:0000313" key="3">
    <source>
        <dbReference type="EMBL" id="MYL25291.1"/>
    </source>
</evidence>
<dbReference type="Pfam" id="PF00857">
    <property type="entry name" value="Isochorismatase"/>
    <property type="match status" value="1"/>
</dbReference>
<dbReference type="InterPro" id="IPR000868">
    <property type="entry name" value="Isochorismatase-like_dom"/>
</dbReference>
<reference evidence="3 4" key="1">
    <citation type="submission" date="2019-11" db="EMBL/GenBank/DDBJ databases">
        <title>Genome sequences of 17 halophilic strains isolated from different environments.</title>
        <authorList>
            <person name="Furrow R.E."/>
        </authorList>
    </citation>
    <scope>NUCLEOTIDE SEQUENCE [LARGE SCALE GENOMIC DNA]</scope>
    <source>
        <strain evidence="3 4">22507_15_FS</strain>
    </source>
</reference>
<dbReference type="PANTHER" id="PTHR43540">
    <property type="entry name" value="PEROXYUREIDOACRYLATE/UREIDOACRYLATE AMIDOHYDROLASE-RELATED"/>
    <property type="match status" value="1"/>
</dbReference>
<dbReference type="GO" id="GO:0016787">
    <property type="term" value="F:hydrolase activity"/>
    <property type="evidence" value="ECO:0007669"/>
    <property type="project" value="UniProtKB-KW"/>
</dbReference>
<dbReference type="InterPro" id="IPR050272">
    <property type="entry name" value="Isochorismatase-like_hydrls"/>
</dbReference>
<comment type="caution">
    <text evidence="3">The sequence shown here is derived from an EMBL/GenBank/DDBJ whole genome shotgun (WGS) entry which is preliminary data.</text>
</comment>
<evidence type="ECO:0000259" key="2">
    <source>
        <dbReference type="Pfam" id="PF00857"/>
    </source>
</evidence>
<dbReference type="Gene3D" id="3.40.50.850">
    <property type="entry name" value="Isochorismatase-like"/>
    <property type="match status" value="1"/>
</dbReference>
<dbReference type="RefSeq" id="WP_151441392.1">
    <property type="nucleotide sequence ID" value="NZ_WMEX01000001.1"/>
</dbReference>
<keyword evidence="1" id="KW-0378">Hydrolase</keyword>
<dbReference type="SUPFAM" id="SSF52499">
    <property type="entry name" value="Isochorismatase-like hydrolases"/>
    <property type="match status" value="1"/>
</dbReference>
<gene>
    <name evidence="3" type="ORF">GLW01_00635</name>
</gene>
<dbReference type="AlphaFoldDB" id="A0A9X4Y951"/>
<evidence type="ECO:0000313" key="4">
    <source>
        <dbReference type="Proteomes" id="UP000460751"/>
    </source>
</evidence>
<dbReference type="Proteomes" id="UP000460751">
    <property type="component" value="Unassembled WGS sequence"/>
</dbReference>
<keyword evidence="4" id="KW-1185">Reference proteome</keyword>
<evidence type="ECO:0000256" key="1">
    <source>
        <dbReference type="ARBA" id="ARBA00022801"/>
    </source>
</evidence>
<accession>A0A9X4Y951</accession>
<dbReference type="PANTHER" id="PTHR43540:SF1">
    <property type="entry name" value="ISOCHORISMATASE HYDROLASE"/>
    <property type="match status" value="1"/>
</dbReference>
<feature type="domain" description="Isochorismatase-like" evidence="2">
    <location>
        <begin position="15"/>
        <end position="190"/>
    </location>
</feature>
<protein>
    <submittedName>
        <fullName evidence="3">Isochorismatase family protein</fullName>
    </submittedName>
</protein>
<organism evidence="3 4">
    <name type="scientific">Vreelandella halophila</name>
    <dbReference type="NCBI Taxonomy" id="86177"/>
    <lineage>
        <taxon>Bacteria</taxon>
        <taxon>Pseudomonadati</taxon>
        <taxon>Pseudomonadota</taxon>
        <taxon>Gammaproteobacteria</taxon>
        <taxon>Oceanospirillales</taxon>
        <taxon>Halomonadaceae</taxon>
        <taxon>Vreelandella</taxon>
    </lineage>
</organism>
<dbReference type="InterPro" id="IPR036380">
    <property type="entry name" value="Isochorismatase-like_sf"/>
</dbReference>
<proteinExistence type="predicted"/>
<dbReference type="OrthoDB" id="5360912at2"/>
<dbReference type="EMBL" id="WMEX01000001">
    <property type="protein sequence ID" value="MYL25291.1"/>
    <property type="molecule type" value="Genomic_DNA"/>
</dbReference>
<name>A0A9X4Y951_9GAMM</name>
<sequence>MSLTSRSLARAERYALVLVDMSVGFTDPVQSALGTESAAVVAANQQLLAYFREQGLPVFYTTVAYSEPDQARIFREKLPSLEVLALGSGMEVIDPRVAPRDNEPVIIKHWPSGFFGTDLNEFLKQAGVDGVVVTGMTTSGCVRATALDSLQNEYRTIVVRDAVGDRDAQAHDANLKDLETKYVDVLSLQQTLALLAGDD</sequence>